<evidence type="ECO:0000313" key="2">
    <source>
        <dbReference type="EMBL" id="EAZ88739.1"/>
    </source>
</evidence>
<comment type="caution">
    <text evidence="2">The sequence shown here is derived from an EMBL/GenBank/DDBJ whole genome shotgun (WGS) entry which is preliminary data.</text>
</comment>
<dbReference type="RefSeq" id="WP_008278147.1">
    <property type="nucleotide sequence ID" value="NZ_AAXW01000068.1"/>
</dbReference>
<keyword evidence="1" id="KW-1133">Transmembrane helix</keyword>
<proteinExistence type="predicted"/>
<gene>
    <name evidence="2" type="ORF">CY0110_27839</name>
</gene>
<sequence length="108" mass="12462">MTNNREITVNIKDSKGRLEVALPWIGLIITAVTQGWIIVTNLSVLELEEKVEETQQLNNYLNRIGEIIIKPNTVEEIDYRPTYSLKSLLKRTSKLRLPLITRIISILF</sequence>
<keyword evidence="1" id="KW-0472">Membrane</keyword>
<keyword evidence="1" id="KW-0812">Transmembrane</keyword>
<keyword evidence="3" id="KW-1185">Reference proteome</keyword>
<organism evidence="2 3">
    <name type="scientific">Crocosphaera chwakensis CCY0110</name>
    <dbReference type="NCBI Taxonomy" id="391612"/>
    <lineage>
        <taxon>Bacteria</taxon>
        <taxon>Bacillati</taxon>
        <taxon>Cyanobacteriota</taxon>
        <taxon>Cyanophyceae</taxon>
        <taxon>Oscillatoriophycideae</taxon>
        <taxon>Chroococcales</taxon>
        <taxon>Aphanothecaceae</taxon>
        <taxon>Crocosphaera</taxon>
        <taxon>Crocosphaera chwakensis</taxon>
    </lineage>
</organism>
<dbReference type="AlphaFoldDB" id="A3IXN8"/>
<dbReference type="EMBL" id="AAXW01000068">
    <property type="protein sequence ID" value="EAZ88739.1"/>
    <property type="molecule type" value="Genomic_DNA"/>
</dbReference>
<evidence type="ECO:0000256" key="1">
    <source>
        <dbReference type="SAM" id="Phobius"/>
    </source>
</evidence>
<accession>A3IXN8</accession>
<evidence type="ECO:0000313" key="3">
    <source>
        <dbReference type="Proteomes" id="UP000003781"/>
    </source>
</evidence>
<feature type="transmembrane region" description="Helical" evidence="1">
    <location>
        <begin position="21"/>
        <end position="39"/>
    </location>
</feature>
<name>A3IXN8_9CHRO</name>
<protein>
    <submittedName>
        <fullName evidence="2">Uncharacterized protein</fullName>
    </submittedName>
</protein>
<dbReference type="Proteomes" id="UP000003781">
    <property type="component" value="Unassembled WGS sequence"/>
</dbReference>
<reference evidence="2 3" key="1">
    <citation type="submission" date="2007-03" db="EMBL/GenBank/DDBJ databases">
        <authorList>
            <person name="Stal L."/>
            <person name="Ferriera S."/>
            <person name="Johnson J."/>
            <person name="Kravitz S."/>
            <person name="Beeson K."/>
            <person name="Sutton G."/>
            <person name="Rogers Y.-H."/>
            <person name="Friedman R."/>
            <person name="Frazier M."/>
            <person name="Venter J.C."/>
        </authorList>
    </citation>
    <scope>NUCLEOTIDE SEQUENCE [LARGE SCALE GENOMIC DNA]</scope>
    <source>
        <strain evidence="2 3">CCY0110</strain>
    </source>
</reference>